<feature type="transmembrane region" description="Helical" evidence="5">
    <location>
        <begin position="12"/>
        <end position="33"/>
    </location>
</feature>
<dbReference type="SUPFAM" id="SSF48652">
    <property type="entry name" value="Tetraspanin"/>
    <property type="match status" value="1"/>
</dbReference>
<dbReference type="InterPro" id="IPR018499">
    <property type="entry name" value="Tetraspanin/Peripherin"/>
</dbReference>
<reference evidence="7" key="2">
    <citation type="submission" date="2019-11" db="UniProtKB">
        <authorList>
            <consortium name="WormBaseParasite"/>
        </authorList>
    </citation>
    <scope>IDENTIFICATION</scope>
    <source>
        <strain evidence="7">Puerto Rican</strain>
    </source>
</reference>
<name>A0A5K4F1W2_SCHMA</name>
<feature type="transmembrane region" description="Helical" evidence="5">
    <location>
        <begin position="74"/>
        <end position="97"/>
    </location>
</feature>
<evidence type="ECO:0000256" key="2">
    <source>
        <dbReference type="ARBA" id="ARBA00022692"/>
    </source>
</evidence>
<reference evidence="6" key="1">
    <citation type="journal article" date="2012" name="PLoS Negl. Trop. Dis.">
        <title>A systematically improved high quality genome and transcriptome of the human blood fluke Schistosoma mansoni.</title>
        <authorList>
            <person name="Protasio A.V."/>
            <person name="Tsai I.J."/>
            <person name="Babbage A."/>
            <person name="Nichol S."/>
            <person name="Hunt M."/>
            <person name="Aslett M.A."/>
            <person name="De Silva N."/>
            <person name="Velarde G.S."/>
            <person name="Anderson T.J."/>
            <person name="Clark R.C."/>
            <person name="Davidson C."/>
            <person name="Dillon G.P."/>
            <person name="Holroyd N.E."/>
            <person name="LoVerde P.T."/>
            <person name="Lloyd C."/>
            <person name="McQuillan J."/>
            <person name="Oliveira G."/>
            <person name="Otto T.D."/>
            <person name="Parker-Manuel S.J."/>
            <person name="Quail M.A."/>
            <person name="Wilson R.A."/>
            <person name="Zerlotini A."/>
            <person name="Dunne D.W."/>
            <person name="Berriman M."/>
        </authorList>
    </citation>
    <scope>NUCLEOTIDE SEQUENCE [LARGE SCALE GENOMIC DNA]</scope>
    <source>
        <strain evidence="6">Puerto Rican</strain>
    </source>
</reference>
<dbReference type="GO" id="GO:0016020">
    <property type="term" value="C:membrane"/>
    <property type="evidence" value="ECO:0007669"/>
    <property type="project" value="UniProtKB-SubCell"/>
</dbReference>
<dbReference type="AlphaFoldDB" id="A0A5K4F1W2"/>
<feature type="transmembrane region" description="Helical" evidence="5">
    <location>
        <begin position="103"/>
        <end position="126"/>
    </location>
</feature>
<sequence>MPRTNVRYAFKGLNAITGVICLATLVVCAIAFWSRIPANFLKSEVKKFKVPLNPNSVVLQSGLNYYIRSFLNPLLFPTVVTTVSYTSLCVYGFLISYNRNTTYFLIYEVLFSACLIGHLVLVGMFLKDTSSIRKQAEGVLEKLVFSYESLSSLKPSSLLLGWIMVNLKCCGYIDPYDFLDAKSFSSVDIYDGRTYNGLTTPIPCCELNNTYQIIDIGCPLRSSTGPHQYTVGCREVFGNIFVRIVTIFSYSSLLIILLGISMIACCILVLKELWQAL</sequence>
<accession>A0A5K4F1W2</accession>
<dbReference type="InParanoid" id="A0A5K4F1W2"/>
<feature type="transmembrane region" description="Helical" evidence="5">
    <location>
        <begin position="247"/>
        <end position="270"/>
    </location>
</feature>
<dbReference type="Proteomes" id="UP000008854">
    <property type="component" value="Unassembled WGS sequence"/>
</dbReference>
<comment type="subcellular location">
    <subcellularLocation>
        <location evidence="1">Membrane</location>
        <topology evidence="1">Multi-pass membrane protein</topology>
    </subcellularLocation>
</comment>
<dbReference type="WBParaSite" id="Smp_300710.1">
    <property type="protein sequence ID" value="Smp_300710.1"/>
    <property type="gene ID" value="Smp_300710"/>
</dbReference>
<dbReference type="InterPro" id="IPR008952">
    <property type="entry name" value="Tetraspanin_EC2_sf"/>
</dbReference>
<evidence type="ECO:0000313" key="7">
    <source>
        <dbReference type="WBParaSite" id="Smp_300710.1"/>
    </source>
</evidence>
<keyword evidence="3 5" id="KW-1133">Transmembrane helix</keyword>
<keyword evidence="2 5" id="KW-0812">Transmembrane</keyword>
<evidence type="ECO:0000313" key="6">
    <source>
        <dbReference type="Proteomes" id="UP000008854"/>
    </source>
</evidence>
<organism evidence="6 7">
    <name type="scientific">Schistosoma mansoni</name>
    <name type="common">Blood fluke</name>
    <dbReference type="NCBI Taxonomy" id="6183"/>
    <lineage>
        <taxon>Eukaryota</taxon>
        <taxon>Metazoa</taxon>
        <taxon>Spiralia</taxon>
        <taxon>Lophotrochozoa</taxon>
        <taxon>Platyhelminthes</taxon>
        <taxon>Trematoda</taxon>
        <taxon>Digenea</taxon>
        <taxon>Strigeidida</taxon>
        <taxon>Schistosomatoidea</taxon>
        <taxon>Schistosomatidae</taxon>
        <taxon>Schistosoma</taxon>
    </lineage>
</organism>
<evidence type="ECO:0000256" key="5">
    <source>
        <dbReference type="SAM" id="Phobius"/>
    </source>
</evidence>
<keyword evidence="6" id="KW-1185">Reference proteome</keyword>
<protein>
    <submittedName>
        <fullName evidence="7">Tetraspanin</fullName>
    </submittedName>
</protein>
<keyword evidence="4 5" id="KW-0472">Membrane</keyword>
<evidence type="ECO:0000256" key="4">
    <source>
        <dbReference type="ARBA" id="ARBA00023136"/>
    </source>
</evidence>
<evidence type="ECO:0000256" key="3">
    <source>
        <dbReference type="ARBA" id="ARBA00022989"/>
    </source>
</evidence>
<proteinExistence type="predicted"/>
<dbReference type="Pfam" id="PF00335">
    <property type="entry name" value="Tetraspanin"/>
    <property type="match status" value="1"/>
</dbReference>
<evidence type="ECO:0000256" key="1">
    <source>
        <dbReference type="ARBA" id="ARBA00004141"/>
    </source>
</evidence>